<dbReference type="SUPFAM" id="SSF52113">
    <property type="entry name" value="BRCT domain"/>
    <property type="match status" value="1"/>
</dbReference>
<dbReference type="GO" id="GO:0003689">
    <property type="term" value="F:DNA clamp loader activity"/>
    <property type="evidence" value="ECO:0007669"/>
    <property type="project" value="UniProtKB-UniRule"/>
</dbReference>
<feature type="domain" description="BRCT" evidence="11">
    <location>
        <begin position="249"/>
        <end position="329"/>
    </location>
</feature>
<reference evidence="13" key="1">
    <citation type="submission" date="2025-08" db="UniProtKB">
        <authorList>
            <consortium name="RefSeq"/>
        </authorList>
    </citation>
    <scope>IDENTIFICATION</scope>
</reference>
<dbReference type="Pfam" id="PF25361">
    <property type="entry name" value="AAA_lid_RFC1"/>
    <property type="match status" value="1"/>
</dbReference>
<evidence type="ECO:0000256" key="1">
    <source>
        <dbReference type="ARBA" id="ARBA00004123"/>
    </source>
</evidence>
<dbReference type="PIRSF" id="PIRSF036578">
    <property type="entry name" value="RFC1"/>
    <property type="match status" value="1"/>
</dbReference>
<evidence type="ECO:0000256" key="4">
    <source>
        <dbReference type="ARBA" id="ARBA00022553"/>
    </source>
</evidence>
<protein>
    <recommendedName>
        <fullName evidence="3 10">Replication factor C subunit 1</fullName>
    </recommendedName>
</protein>
<dbReference type="InterPro" id="IPR013725">
    <property type="entry name" value="DNA_replication_fac_RFC1_C"/>
</dbReference>
<evidence type="ECO:0000259" key="11">
    <source>
        <dbReference type="PROSITE" id="PS50172"/>
    </source>
</evidence>
<dbReference type="GO" id="GO:0006281">
    <property type="term" value="P:DNA repair"/>
    <property type="evidence" value="ECO:0007669"/>
    <property type="project" value="InterPro"/>
</dbReference>
<dbReference type="GO" id="GO:0005524">
    <property type="term" value="F:ATP binding"/>
    <property type="evidence" value="ECO:0007669"/>
    <property type="project" value="UniProtKB-UniRule"/>
</dbReference>
<dbReference type="FunFam" id="3.40.50.300:FF:000395">
    <property type="entry name" value="Replication factor C subunit 1"/>
    <property type="match status" value="1"/>
</dbReference>
<comment type="similarity">
    <text evidence="2 10">Belongs to the activator 1 large subunit family.</text>
</comment>
<dbReference type="FunFam" id="3.40.50.10190:FF:000001">
    <property type="entry name" value="Replication factor C subunit 1"/>
    <property type="match status" value="1"/>
</dbReference>
<dbReference type="SUPFAM" id="SSF52540">
    <property type="entry name" value="P-loop containing nucleoside triphosphate hydrolases"/>
    <property type="match status" value="1"/>
</dbReference>
<dbReference type="Gene3D" id="3.40.50.10190">
    <property type="entry name" value="BRCT domain"/>
    <property type="match status" value="1"/>
</dbReference>
<dbReference type="GeneID" id="105361681"/>
<dbReference type="KEGG" id="csol:105361681"/>
<dbReference type="Proteomes" id="UP000695007">
    <property type="component" value="Unplaced"/>
</dbReference>
<keyword evidence="4" id="KW-0597">Phosphoprotein</keyword>
<dbReference type="PANTHER" id="PTHR23389">
    <property type="entry name" value="CHROMOSOME TRANSMISSION FIDELITY FACTOR 18"/>
    <property type="match status" value="1"/>
</dbReference>
<evidence type="ECO:0000256" key="5">
    <source>
        <dbReference type="ARBA" id="ARBA00022705"/>
    </source>
</evidence>
<keyword evidence="6 10" id="KW-0547">Nucleotide-binding</keyword>
<evidence type="ECO:0000256" key="10">
    <source>
        <dbReference type="PIRNR" id="PIRNR036578"/>
    </source>
</evidence>
<evidence type="ECO:0000256" key="8">
    <source>
        <dbReference type="ARBA" id="ARBA00023125"/>
    </source>
</evidence>
<dbReference type="SMART" id="SM00382">
    <property type="entry name" value="AAA"/>
    <property type="match status" value="1"/>
</dbReference>
<dbReference type="GO" id="GO:0005634">
    <property type="term" value="C:nucleus"/>
    <property type="evidence" value="ECO:0007669"/>
    <property type="project" value="UniProtKB-SubCell"/>
</dbReference>
<dbReference type="RefSeq" id="XP_011497234.1">
    <property type="nucleotide sequence ID" value="XM_011498932.1"/>
</dbReference>
<evidence type="ECO:0000256" key="3">
    <source>
        <dbReference type="ARBA" id="ARBA00020401"/>
    </source>
</evidence>
<name>A0AAJ7DUU3_9HYME</name>
<dbReference type="InterPro" id="IPR027417">
    <property type="entry name" value="P-loop_NTPase"/>
</dbReference>
<evidence type="ECO:0000256" key="9">
    <source>
        <dbReference type="ARBA" id="ARBA00023242"/>
    </source>
</evidence>
<keyword evidence="9 10" id="KW-0539">Nucleus</keyword>
<dbReference type="Gene3D" id="1.10.8.60">
    <property type="match status" value="1"/>
</dbReference>
<dbReference type="InterPro" id="IPR001357">
    <property type="entry name" value="BRCT_dom"/>
</dbReference>
<dbReference type="GO" id="GO:0005663">
    <property type="term" value="C:DNA replication factor C complex"/>
    <property type="evidence" value="ECO:0007669"/>
    <property type="project" value="InterPro"/>
</dbReference>
<evidence type="ECO:0000313" key="13">
    <source>
        <dbReference type="RefSeq" id="XP_011497234.1"/>
    </source>
</evidence>
<dbReference type="SUPFAM" id="SSF48019">
    <property type="entry name" value="post-AAA+ oligomerization domain-like"/>
    <property type="match status" value="1"/>
</dbReference>
<gene>
    <name evidence="13" type="primary">LOC105361681</name>
</gene>
<dbReference type="PANTHER" id="PTHR23389:SF6">
    <property type="entry name" value="REPLICATION FACTOR C SUBUNIT 1"/>
    <property type="match status" value="1"/>
</dbReference>
<keyword evidence="12" id="KW-1185">Reference proteome</keyword>
<dbReference type="InterPro" id="IPR012178">
    <property type="entry name" value="RFC1"/>
</dbReference>
<dbReference type="AlphaFoldDB" id="A0AAJ7DUU3"/>
<dbReference type="InterPro" id="IPR008921">
    <property type="entry name" value="DNA_pol3_clamp-load_cplx_C"/>
</dbReference>
<evidence type="ECO:0000313" key="12">
    <source>
        <dbReference type="Proteomes" id="UP000695007"/>
    </source>
</evidence>
<accession>A0AAJ7DUU3</accession>
<dbReference type="PROSITE" id="PS50172">
    <property type="entry name" value="BRCT"/>
    <property type="match status" value="1"/>
</dbReference>
<evidence type="ECO:0000256" key="2">
    <source>
        <dbReference type="ARBA" id="ARBA00006116"/>
    </source>
</evidence>
<comment type="subcellular location">
    <subcellularLocation>
        <location evidence="1 10">Nucleus</location>
    </subcellularLocation>
</comment>
<dbReference type="Gene3D" id="1.20.272.10">
    <property type="match status" value="1"/>
</dbReference>
<proteinExistence type="inferred from homology"/>
<dbReference type="CTD" id="100035172"/>
<dbReference type="CDD" id="cd00009">
    <property type="entry name" value="AAA"/>
    <property type="match status" value="1"/>
</dbReference>
<dbReference type="InterPro" id="IPR003959">
    <property type="entry name" value="ATPase_AAA_core"/>
</dbReference>
<keyword evidence="7 10" id="KW-0067">ATP-binding</keyword>
<dbReference type="FunFam" id="1.20.272.10:FF:000005">
    <property type="entry name" value="Replication factor C subunit 1"/>
    <property type="match status" value="1"/>
</dbReference>
<dbReference type="InterPro" id="IPR003593">
    <property type="entry name" value="AAA+_ATPase"/>
</dbReference>
<dbReference type="Pfam" id="PF00533">
    <property type="entry name" value="BRCT"/>
    <property type="match status" value="1"/>
</dbReference>
<organism evidence="12 13">
    <name type="scientific">Ceratosolen solmsi marchali</name>
    <dbReference type="NCBI Taxonomy" id="326594"/>
    <lineage>
        <taxon>Eukaryota</taxon>
        <taxon>Metazoa</taxon>
        <taxon>Ecdysozoa</taxon>
        <taxon>Arthropoda</taxon>
        <taxon>Hexapoda</taxon>
        <taxon>Insecta</taxon>
        <taxon>Pterygota</taxon>
        <taxon>Neoptera</taxon>
        <taxon>Endopterygota</taxon>
        <taxon>Hymenoptera</taxon>
        <taxon>Apocrita</taxon>
        <taxon>Proctotrupomorpha</taxon>
        <taxon>Chalcidoidea</taxon>
        <taxon>Agaonidae</taxon>
        <taxon>Agaoninae</taxon>
        <taxon>Ceratosolen</taxon>
    </lineage>
</organism>
<keyword evidence="8" id="KW-0238">DNA-binding</keyword>
<dbReference type="SMART" id="SM00292">
    <property type="entry name" value="BRCT"/>
    <property type="match status" value="1"/>
</dbReference>
<evidence type="ECO:0000256" key="7">
    <source>
        <dbReference type="ARBA" id="ARBA00022840"/>
    </source>
</evidence>
<dbReference type="InterPro" id="IPR036420">
    <property type="entry name" value="BRCT_dom_sf"/>
</dbReference>
<dbReference type="GO" id="GO:0016887">
    <property type="term" value="F:ATP hydrolysis activity"/>
    <property type="evidence" value="ECO:0007669"/>
    <property type="project" value="InterPro"/>
</dbReference>
<dbReference type="Pfam" id="PF08519">
    <property type="entry name" value="RFC1"/>
    <property type="match status" value="1"/>
</dbReference>
<dbReference type="GO" id="GO:0003677">
    <property type="term" value="F:DNA binding"/>
    <property type="evidence" value="ECO:0007669"/>
    <property type="project" value="UniProtKB-KW"/>
</dbReference>
<dbReference type="Gene3D" id="3.40.50.300">
    <property type="entry name" value="P-loop containing nucleotide triphosphate hydrolases"/>
    <property type="match status" value="1"/>
</dbReference>
<evidence type="ECO:0000256" key="6">
    <source>
        <dbReference type="ARBA" id="ARBA00022741"/>
    </source>
</evidence>
<keyword evidence="5 10" id="KW-0235">DNA replication</keyword>
<sequence>MSQDIRSYFLNSKQSLEKKITKNERCEENVISDYEEIHNNLIKNKIKEKKHDIKSHFKKRTISSDEDETDVFNKKKKKVQTESLCSKNLEEFLDTSDISEEFLNKQPVKRLNAVKINKYRKKVNKMPTLKCRADFISKYDDFDATLNQLDTSQIEDEYLSTIKSESCLKFGKKNCECLNCKNGSCSNYQINENNKEKKILNFNEKISDIYYNDIVKKKVEQKIHNSILYRNYLNRGGAKNPGSKEIPQGADQCLVNLNFLITGVLESLERNEAEKIIKQYGGKILHSVSKKLNYIIIGDEPGPSKLAKAESLGIKKITEDDLLDLIRTRPLGLETIQLSINSVDKTKDKKLCSSNCSENENNTDIKNKKNLSLKNTIGNVKTLEVNVDCLISNCILERSEKPIKTKNLSPKDESNTIAISTKCFEVETEVKKEELLRQYRINKSNKMEIENKNVIDLPLISQKFINTQESNLNYITALVEKYRPKELKQIIGQNSEKSNAKKLLYWLTNWNKNYVKNSKTSKLKYSSQDDMGKIYKAVLLSGPPGIGKTTTAYVVCAQLGYEILEFNASNTRSKKLLQEEISAILFNKTIKTYFKNTSKKNEIIPKHVLLMDEVDGMAGNEDYGGIQELIALIKSTEVPIICICNERNNQKMKTLANYTFDLRFQKPRLEQIRAAMMSLCFKESIKVKPEELTLIIQSTNQDIRQVINHIAILSVNTQIVNENTEKTKYKNLKLGPWDIVRKTFSSEEHKIMSIHDKSDLFFHDYNIAALFVEENYLIVTPNGSKKQLHEKLANCTESLAIGDTIENNIKVNQTWNLLPVQACFSSVIPGSIMSGFFNRQINFPSWFGKNSKRVKYDRLLQDITIRTRKITGASKEAINLDYLKMLVDSIIRPMIIEGIEGVYQAVNIMNKYNLTKENLDSLIELTKWPHTKDPMQYIDSKTKSAFTKMYNKSTLFYSSHKIKKKSVPDDLTEDYFKSDEEVSDDTDDKIENDKLVKTKITKTKNIKSNRKTKTKNTKKY</sequence>
<dbReference type="Pfam" id="PF00004">
    <property type="entry name" value="AAA"/>
    <property type="match status" value="1"/>
</dbReference>
<dbReference type="GO" id="GO:0006260">
    <property type="term" value="P:DNA replication"/>
    <property type="evidence" value="ECO:0007669"/>
    <property type="project" value="UniProtKB-KW"/>
</dbReference>